<comment type="caution">
    <text evidence="1">The sequence shown here is derived from an EMBL/GenBank/DDBJ whole genome shotgun (WGS) entry which is preliminary data.</text>
</comment>
<reference evidence="1 2" key="1">
    <citation type="submission" date="2019-03" db="EMBL/GenBank/DDBJ databases">
        <title>Whole genome sequence of Arthrobacter sp JH1-1.</title>
        <authorList>
            <person name="Trinh H.N."/>
        </authorList>
    </citation>
    <scope>NUCLEOTIDE SEQUENCE [LARGE SCALE GENOMIC DNA]</scope>
    <source>
        <strain evidence="1 2">JH1-1</strain>
    </source>
</reference>
<dbReference type="EMBL" id="SMRU01000025">
    <property type="protein sequence ID" value="TDF92055.1"/>
    <property type="molecule type" value="Genomic_DNA"/>
</dbReference>
<evidence type="ECO:0000313" key="2">
    <source>
        <dbReference type="Proteomes" id="UP000295511"/>
    </source>
</evidence>
<sequence>MVAPITEDLMRGIGARLAGTYVDLDGGAGNQCWDSAMWINEKFFGLPRINTWNPPGKAGRWPGWAGNLVDCFPQSDSIGAAYQLLPPGTPGLPGDTVVWGTDNQLWYPKTHVATLVSDGGNGWGYFLSQNSSMARPDLPGYSPDSTGPVIFQTLPFAGCIGIIRPRTTGGSGSINFDSITTTSAEEDDMALTDEQLTRLANVVADTIMTRPITQPNGVVTNLKSVVSEFRGHVTDTIPASILNREIPRGGTMGGKTSLGAMVGWNDEHVIQTIAAVAASAANDSASIDQIKEAVKQAVSESVVKVDVHIEGAAN</sequence>
<dbReference type="RefSeq" id="WP_133205798.1">
    <property type="nucleotide sequence ID" value="NZ_SMRU01000025.1"/>
</dbReference>
<keyword evidence="2" id="KW-1185">Reference proteome</keyword>
<dbReference type="AlphaFoldDB" id="A0A4R5KBV3"/>
<gene>
    <name evidence="1" type="ORF">E1809_18925</name>
</gene>
<name>A0A4R5KBV3_9MICC</name>
<dbReference type="Proteomes" id="UP000295511">
    <property type="component" value="Unassembled WGS sequence"/>
</dbReference>
<accession>A0A4R5KBV3</accession>
<proteinExistence type="predicted"/>
<protein>
    <submittedName>
        <fullName evidence="1">Uncharacterized protein</fullName>
    </submittedName>
</protein>
<evidence type="ECO:0000313" key="1">
    <source>
        <dbReference type="EMBL" id="TDF92055.1"/>
    </source>
</evidence>
<dbReference type="OrthoDB" id="3231746at2"/>
<organism evidence="1 2">
    <name type="scientific">Arthrobacter terricola</name>
    <dbReference type="NCBI Taxonomy" id="2547396"/>
    <lineage>
        <taxon>Bacteria</taxon>
        <taxon>Bacillati</taxon>
        <taxon>Actinomycetota</taxon>
        <taxon>Actinomycetes</taxon>
        <taxon>Micrococcales</taxon>
        <taxon>Micrococcaceae</taxon>
        <taxon>Arthrobacter</taxon>
    </lineage>
</organism>